<dbReference type="InterPro" id="IPR025532">
    <property type="entry name" value="G6P_1-epimerase"/>
</dbReference>
<reference evidence="5 6" key="1">
    <citation type="submission" date="2021-01" db="EMBL/GenBank/DDBJ databases">
        <title>Genome sequence of Shewanella schlegeliana JCM 11561.</title>
        <authorList>
            <person name="Zhang H."/>
            <person name="Li C."/>
        </authorList>
    </citation>
    <scope>NUCLEOTIDE SEQUENCE [LARGE SCALE GENOMIC DNA]</scope>
    <source>
        <strain evidence="5 6">JCM 11561</strain>
    </source>
</reference>
<dbReference type="Gene3D" id="2.70.98.10">
    <property type="match status" value="1"/>
</dbReference>
<dbReference type="Pfam" id="PF01263">
    <property type="entry name" value="Aldose_epim"/>
    <property type="match status" value="1"/>
</dbReference>
<keyword evidence="3 4" id="KW-0413">Isomerase</keyword>
<organism evidence="5 6">
    <name type="scientific">Shewanella schlegeliana</name>
    <dbReference type="NCBI Taxonomy" id="190308"/>
    <lineage>
        <taxon>Bacteria</taxon>
        <taxon>Pseudomonadati</taxon>
        <taxon>Pseudomonadota</taxon>
        <taxon>Gammaproteobacteria</taxon>
        <taxon>Alteromonadales</taxon>
        <taxon>Shewanellaceae</taxon>
        <taxon>Shewanella</taxon>
    </lineage>
</organism>
<comment type="similarity">
    <text evidence="2 4">Belongs to the glucose-6-phosphate 1-epimerase family.</text>
</comment>
<dbReference type="PANTHER" id="PTHR11122:SF13">
    <property type="entry name" value="GLUCOSE-6-PHOSPHATE 1-EPIMERASE"/>
    <property type="match status" value="1"/>
</dbReference>
<dbReference type="EMBL" id="JAESVD010000013">
    <property type="protein sequence ID" value="MBL4915084.1"/>
    <property type="molecule type" value="Genomic_DNA"/>
</dbReference>
<evidence type="ECO:0000256" key="3">
    <source>
        <dbReference type="ARBA" id="ARBA00023235"/>
    </source>
</evidence>
<dbReference type="InterPro" id="IPR011013">
    <property type="entry name" value="Gal_mutarotase_sf_dom"/>
</dbReference>
<dbReference type="SUPFAM" id="SSF74650">
    <property type="entry name" value="Galactose mutarotase-like"/>
    <property type="match status" value="1"/>
</dbReference>
<dbReference type="CDD" id="cd09020">
    <property type="entry name" value="D-hex-6-P-epi_like"/>
    <property type="match status" value="1"/>
</dbReference>
<accession>A0ABS1T322</accession>
<proteinExistence type="inferred from homology"/>
<protein>
    <recommendedName>
        <fullName evidence="4">Putative glucose-6-phosphate 1-epimerase</fullName>
        <ecNumber evidence="4">5.1.3.15</ecNumber>
    </recommendedName>
</protein>
<dbReference type="InterPro" id="IPR008183">
    <property type="entry name" value="Aldose_1/G6P_1-epimerase"/>
</dbReference>
<dbReference type="RefSeq" id="WP_202723356.1">
    <property type="nucleotide sequence ID" value="NZ_BPEX01000047.1"/>
</dbReference>
<comment type="caution">
    <text evidence="5">The sequence shown here is derived from an EMBL/GenBank/DDBJ whole genome shotgun (WGS) entry which is preliminary data.</text>
</comment>
<evidence type="ECO:0000313" key="6">
    <source>
        <dbReference type="Proteomes" id="UP000604898"/>
    </source>
</evidence>
<keyword evidence="6" id="KW-1185">Reference proteome</keyword>
<dbReference type="PIRSF" id="PIRSF016020">
    <property type="entry name" value="PHexose_mutarotase"/>
    <property type="match status" value="1"/>
</dbReference>
<evidence type="ECO:0000256" key="2">
    <source>
        <dbReference type="ARBA" id="ARBA00005866"/>
    </source>
</evidence>
<dbReference type="InterPro" id="IPR014718">
    <property type="entry name" value="GH-type_carb-bd"/>
</dbReference>
<dbReference type="Proteomes" id="UP000604898">
    <property type="component" value="Unassembled WGS sequence"/>
</dbReference>
<evidence type="ECO:0000256" key="1">
    <source>
        <dbReference type="ARBA" id="ARBA00001096"/>
    </source>
</evidence>
<sequence length="282" mass="32020">MGSVTTNKHANGLEYVEVNTDLCKARIFMQGAQIDYFEPVGKKPLLWVSSADDYQPGNGIRGGIPVCWPWFGMNDNPDFPQHGFARTRIWSLESVKICDQQVDLKFTLKLTEEDRLYWPHDTAVELLFSLSDALSVSLVNTNNGDYDVSLTQALHSYFPISDIHQLKATGFSGAKYIEFAKGPFSQEGDSVDFTRETDRVYTDLGECQELHTPDGVIEVRRENSQSAVLWNPWIDKSERLSRFNSDDYLTMVCLEAANVLEDKLTLAPNESHTLTTHIRWKE</sequence>
<evidence type="ECO:0000313" key="5">
    <source>
        <dbReference type="EMBL" id="MBL4915084.1"/>
    </source>
</evidence>
<comment type="catalytic activity">
    <reaction evidence="1">
        <text>alpha-D-glucose 6-phosphate = beta-D-glucose 6-phosphate</text>
        <dbReference type="Rhea" id="RHEA:16249"/>
        <dbReference type="ChEBI" id="CHEBI:58225"/>
        <dbReference type="ChEBI" id="CHEBI:58247"/>
        <dbReference type="EC" id="5.1.3.15"/>
    </reaction>
</comment>
<dbReference type="EC" id="5.1.3.15" evidence="4"/>
<evidence type="ECO:0000256" key="4">
    <source>
        <dbReference type="PIRNR" id="PIRNR016020"/>
    </source>
</evidence>
<name>A0ABS1T322_9GAMM</name>
<dbReference type="PANTHER" id="PTHR11122">
    <property type="entry name" value="APOSPORY-ASSOCIATED PROTEIN C-RELATED"/>
    <property type="match status" value="1"/>
</dbReference>
<gene>
    <name evidence="5" type="ORF">JMA39_18460</name>
</gene>